<dbReference type="EMBL" id="CP020570">
    <property type="protein sequence ID" value="ARF65359.1"/>
    <property type="molecule type" value="Genomic_DNA"/>
</dbReference>
<evidence type="ECO:0000313" key="2">
    <source>
        <dbReference type="EMBL" id="ARF65359.1"/>
    </source>
</evidence>
<dbReference type="STRING" id="1935.B1H20_31060"/>
<dbReference type="KEGG" id="svu:B1H20_31060"/>
<dbReference type="Proteomes" id="UP000192445">
    <property type="component" value="Chromosome"/>
</dbReference>
<evidence type="ECO:0000256" key="1">
    <source>
        <dbReference type="SAM" id="MobiDB-lite"/>
    </source>
</evidence>
<name>A0A1V0UJC8_STRVN</name>
<evidence type="ECO:0000313" key="3">
    <source>
        <dbReference type="Proteomes" id="UP000192445"/>
    </source>
</evidence>
<dbReference type="AlphaFoldDB" id="A0A1V0UJC8"/>
<gene>
    <name evidence="2" type="ORF">B1H20_31060</name>
</gene>
<reference evidence="2 3" key="1">
    <citation type="submission" date="2017-03" db="EMBL/GenBank/DDBJ databases">
        <title>Complete Genome Sequence of a natural compounds producer, Streptomyces violaceus S21.</title>
        <authorList>
            <person name="Zhong C."/>
            <person name="Zhao Z."/>
            <person name="Fu J."/>
            <person name="Zong G."/>
            <person name="Qin R."/>
            <person name="Cao G."/>
        </authorList>
    </citation>
    <scope>NUCLEOTIDE SEQUENCE [LARGE SCALE GENOMIC DNA]</scope>
    <source>
        <strain evidence="2 3">S21</strain>
    </source>
</reference>
<feature type="compositionally biased region" description="Low complexity" evidence="1">
    <location>
        <begin position="71"/>
        <end position="82"/>
    </location>
</feature>
<feature type="region of interest" description="Disordered" evidence="1">
    <location>
        <begin position="46"/>
        <end position="93"/>
    </location>
</feature>
<feature type="compositionally biased region" description="Low complexity" evidence="1">
    <location>
        <begin position="46"/>
        <end position="62"/>
    </location>
</feature>
<accession>A0A1V0UJC8</accession>
<proteinExistence type="predicted"/>
<protein>
    <submittedName>
        <fullName evidence="2">Uncharacterized protein</fullName>
    </submittedName>
</protein>
<sequence length="213" mass="21979">MPTTSSQLSTSVPGGLLMFRSTTRTRRRAVGMAAAALLSSGLLTACGSGSADSGPSRSSASRQAEAPTDPPGAGAKGSPKPSQGDVGKMSIFGGEPLTSRQLRLSVDGGSELLADVSGLTMDQPTQQSPREGFRLIPGEQTSGTVTVVRGSEQSQQFTDLIDGRTQPGTASLDQLDYAGNPTKHFTLQEPRVIRVEDGGAQSVTIRFTSLAVG</sequence>
<organism evidence="2 3">
    <name type="scientific">Streptomyces violaceoruber</name>
    <dbReference type="NCBI Taxonomy" id="1935"/>
    <lineage>
        <taxon>Bacteria</taxon>
        <taxon>Bacillati</taxon>
        <taxon>Actinomycetota</taxon>
        <taxon>Actinomycetes</taxon>
        <taxon>Kitasatosporales</taxon>
        <taxon>Streptomycetaceae</taxon>
        <taxon>Streptomyces</taxon>
        <taxon>Streptomyces violaceoruber group</taxon>
    </lineage>
</organism>